<dbReference type="EMBL" id="JANPWB010000010">
    <property type="protein sequence ID" value="KAJ1136426.1"/>
    <property type="molecule type" value="Genomic_DNA"/>
</dbReference>
<feature type="region of interest" description="Disordered" evidence="1">
    <location>
        <begin position="82"/>
        <end position="122"/>
    </location>
</feature>
<reference evidence="2" key="1">
    <citation type="journal article" date="2022" name="bioRxiv">
        <title>Sequencing and chromosome-scale assembly of the giantPleurodeles waltlgenome.</title>
        <authorList>
            <person name="Brown T."/>
            <person name="Elewa A."/>
            <person name="Iarovenko S."/>
            <person name="Subramanian E."/>
            <person name="Araus A.J."/>
            <person name="Petzold A."/>
            <person name="Susuki M."/>
            <person name="Suzuki K.-i.T."/>
            <person name="Hayashi T."/>
            <person name="Toyoda A."/>
            <person name="Oliveira C."/>
            <person name="Osipova E."/>
            <person name="Leigh N.D."/>
            <person name="Simon A."/>
            <person name="Yun M.H."/>
        </authorList>
    </citation>
    <scope>NUCLEOTIDE SEQUENCE</scope>
    <source>
        <strain evidence="2">20211129_DDA</strain>
        <tissue evidence="2">Liver</tissue>
    </source>
</reference>
<proteinExistence type="predicted"/>
<dbReference type="AlphaFoldDB" id="A0AAV7Q7V4"/>
<organism evidence="2 3">
    <name type="scientific">Pleurodeles waltl</name>
    <name type="common">Iberian ribbed newt</name>
    <dbReference type="NCBI Taxonomy" id="8319"/>
    <lineage>
        <taxon>Eukaryota</taxon>
        <taxon>Metazoa</taxon>
        <taxon>Chordata</taxon>
        <taxon>Craniata</taxon>
        <taxon>Vertebrata</taxon>
        <taxon>Euteleostomi</taxon>
        <taxon>Amphibia</taxon>
        <taxon>Batrachia</taxon>
        <taxon>Caudata</taxon>
        <taxon>Salamandroidea</taxon>
        <taxon>Salamandridae</taxon>
        <taxon>Pleurodelinae</taxon>
        <taxon>Pleurodeles</taxon>
    </lineage>
</organism>
<dbReference type="Proteomes" id="UP001066276">
    <property type="component" value="Chromosome 6"/>
</dbReference>
<name>A0AAV7Q7V4_PLEWA</name>
<comment type="caution">
    <text evidence="2">The sequence shown here is derived from an EMBL/GenBank/DDBJ whole genome shotgun (WGS) entry which is preliminary data.</text>
</comment>
<evidence type="ECO:0000313" key="2">
    <source>
        <dbReference type="EMBL" id="KAJ1136426.1"/>
    </source>
</evidence>
<evidence type="ECO:0000313" key="3">
    <source>
        <dbReference type="Proteomes" id="UP001066276"/>
    </source>
</evidence>
<accession>A0AAV7Q7V4</accession>
<feature type="compositionally biased region" description="Polar residues" evidence="1">
    <location>
        <begin position="82"/>
        <end position="98"/>
    </location>
</feature>
<evidence type="ECO:0000256" key="1">
    <source>
        <dbReference type="SAM" id="MobiDB-lite"/>
    </source>
</evidence>
<keyword evidence="3" id="KW-1185">Reference proteome</keyword>
<protein>
    <submittedName>
        <fullName evidence="2">Uncharacterized protein</fullName>
    </submittedName>
</protein>
<sequence>MAKVNLTDEEEGKGEDRICPTKTIRQEMCPSGPIKFSLHEDRSNRCIRNFLQHSFNLSYEMYGECCGDSSGMKKVLENNYLRTPQRNPAQQDELTENATNHKRNPGVAAEEYNGRTLLTEHD</sequence>
<gene>
    <name evidence="2" type="ORF">NDU88_002843</name>
</gene>